<evidence type="ECO:0000313" key="1">
    <source>
        <dbReference type="EMBL" id="KAJ8629243.1"/>
    </source>
</evidence>
<sequence length="71" mass="8044">MWAYVKQSANPVAVEVAKLFLAAVSFFTALGFLIYGGRLFFKLRRFPIESKGRRRKLNEVGIESCFLLSAI</sequence>
<keyword evidence="2" id="KW-1185">Reference proteome</keyword>
<evidence type="ECO:0000313" key="2">
    <source>
        <dbReference type="Proteomes" id="UP001234297"/>
    </source>
</evidence>
<dbReference type="EMBL" id="CM056815">
    <property type="protein sequence ID" value="KAJ8629243.1"/>
    <property type="molecule type" value="Genomic_DNA"/>
</dbReference>
<reference evidence="1 2" key="1">
    <citation type="journal article" date="2022" name="Hortic Res">
        <title>A haplotype resolved chromosomal level avocado genome allows analysis of novel avocado genes.</title>
        <authorList>
            <person name="Nath O."/>
            <person name="Fletcher S.J."/>
            <person name="Hayward A."/>
            <person name="Shaw L.M."/>
            <person name="Masouleh A.K."/>
            <person name="Furtado A."/>
            <person name="Henry R.J."/>
            <person name="Mitter N."/>
        </authorList>
    </citation>
    <scope>NUCLEOTIDE SEQUENCE [LARGE SCALE GENOMIC DNA]</scope>
    <source>
        <strain evidence="2">cv. Hass</strain>
    </source>
</reference>
<dbReference type="Proteomes" id="UP001234297">
    <property type="component" value="Chromosome 7"/>
</dbReference>
<accession>A0ACC2L7I9</accession>
<proteinExistence type="predicted"/>
<protein>
    <submittedName>
        <fullName evidence="1">Uncharacterized protein</fullName>
    </submittedName>
</protein>
<organism evidence="1 2">
    <name type="scientific">Persea americana</name>
    <name type="common">Avocado</name>
    <dbReference type="NCBI Taxonomy" id="3435"/>
    <lineage>
        <taxon>Eukaryota</taxon>
        <taxon>Viridiplantae</taxon>
        <taxon>Streptophyta</taxon>
        <taxon>Embryophyta</taxon>
        <taxon>Tracheophyta</taxon>
        <taxon>Spermatophyta</taxon>
        <taxon>Magnoliopsida</taxon>
        <taxon>Magnoliidae</taxon>
        <taxon>Laurales</taxon>
        <taxon>Lauraceae</taxon>
        <taxon>Persea</taxon>
    </lineage>
</organism>
<comment type="caution">
    <text evidence="1">The sequence shown here is derived from an EMBL/GenBank/DDBJ whole genome shotgun (WGS) entry which is preliminary data.</text>
</comment>
<name>A0ACC2L7I9_PERAE</name>
<gene>
    <name evidence="1" type="ORF">MRB53_022566</name>
</gene>